<protein>
    <submittedName>
        <fullName evidence="3">Uncharacterized protein</fullName>
    </submittedName>
</protein>
<reference evidence="3 4" key="1">
    <citation type="submission" date="2019-04" db="EMBL/GenBank/DDBJ databases">
        <authorList>
            <person name="Alioto T."/>
            <person name="Alioto T."/>
        </authorList>
    </citation>
    <scope>NUCLEOTIDE SEQUENCE [LARGE SCALE GENOMIC DNA]</scope>
</reference>
<dbReference type="Proteomes" id="UP000335636">
    <property type="component" value="Unassembled WGS sequence"/>
</dbReference>
<organism evidence="3 4">
    <name type="scientific">Marmota monax</name>
    <name type="common">Woodchuck</name>
    <dbReference type="NCBI Taxonomy" id="9995"/>
    <lineage>
        <taxon>Eukaryota</taxon>
        <taxon>Metazoa</taxon>
        <taxon>Chordata</taxon>
        <taxon>Craniata</taxon>
        <taxon>Vertebrata</taxon>
        <taxon>Euteleostomi</taxon>
        <taxon>Mammalia</taxon>
        <taxon>Eutheria</taxon>
        <taxon>Euarchontoglires</taxon>
        <taxon>Glires</taxon>
        <taxon>Rodentia</taxon>
        <taxon>Sciuromorpha</taxon>
        <taxon>Sciuridae</taxon>
        <taxon>Xerinae</taxon>
        <taxon>Marmotini</taxon>
        <taxon>Marmota</taxon>
    </lineage>
</organism>
<feature type="region of interest" description="Disordered" evidence="1">
    <location>
        <begin position="1"/>
        <end position="53"/>
    </location>
</feature>
<sequence>MSRFSPSRGGPNPRTSPHTPARLGMGPATSTTGTRARVRGSPAQSEAALPSIRGQQLAVTGPATRAGTQAVRSPCYLALRLFLRLLEGEKTISQSVRFRCSLREAEGLIPIQTARDPLSHFRSRPNSPSILLVTVRRCAPISFRSFGLPPLIGSFG</sequence>
<evidence type="ECO:0000256" key="1">
    <source>
        <dbReference type="SAM" id="MobiDB-lite"/>
    </source>
</evidence>
<evidence type="ECO:0000313" key="2">
    <source>
        <dbReference type="EMBL" id="KAF7463041.1"/>
    </source>
</evidence>
<dbReference type="AlphaFoldDB" id="A0A5E4AX05"/>
<name>A0A5E4AX05_MARMO</name>
<gene>
    <name evidence="2" type="ORF">GHT09_010469</name>
    <name evidence="3" type="ORF">MONAX_5E027022</name>
</gene>
<accession>A0A5E4AX05</accession>
<keyword evidence="4" id="KW-1185">Reference proteome</keyword>
<evidence type="ECO:0000313" key="4">
    <source>
        <dbReference type="Proteomes" id="UP000335636"/>
    </source>
</evidence>
<dbReference type="EMBL" id="WJEC01008280">
    <property type="protein sequence ID" value="KAF7463041.1"/>
    <property type="molecule type" value="Genomic_DNA"/>
</dbReference>
<dbReference type="EMBL" id="CABDUW010000186">
    <property type="protein sequence ID" value="VTJ61958.1"/>
    <property type="molecule type" value="Genomic_DNA"/>
</dbReference>
<evidence type="ECO:0000313" key="3">
    <source>
        <dbReference type="EMBL" id="VTJ61958.1"/>
    </source>
</evidence>
<dbReference type="Proteomes" id="UP000662637">
    <property type="component" value="Unassembled WGS sequence"/>
</dbReference>
<proteinExistence type="predicted"/>
<reference evidence="2" key="2">
    <citation type="submission" date="2020-08" db="EMBL/GenBank/DDBJ databases">
        <authorList>
            <person name="Shumante A."/>
            <person name="Zimin A.V."/>
            <person name="Puiu D."/>
            <person name="Salzberg S.L."/>
        </authorList>
    </citation>
    <scope>NUCLEOTIDE SEQUENCE</scope>
    <source>
        <strain evidence="2">WC2-LM</strain>
        <tissue evidence="2">Liver</tissue>
    </source>
</reference>